<feature type="transmembrane region" description="Helical" evidence="2">
    <location>
        <begin position="21"/>
        <end position="43"/>
    </location>
</feature>
<keyword evidence="2" id="KW-1133">Transmembrane helix</keyword>
<dbReference type="EMBL" id="KN835165">
    <property type="protein sequence ID" value="KIK45985.1"/>
    <property type="molecule type" value="Genomic_DNA"/>
</dbReference>
<dbReference type="PANTHER" id="PTHR31735:SF1">
    <property type="entry name" value="VACUOLAR MEMBRANE PROTEIN YPL162C"/>
    <property type="match status" value="1"/>
</dbReference>
<feature type="compositionally biased region" description="Low complexity" evidence="1">
    <location>
        <begin position="328"/>
        <end position="339"/>
    </location>
</feature>
<feature type="region of interest" description="Disordered" evidence="1">
    <location>
        <begin position="299"/>
        <end position="402"/>
    </location>
</feature>
<evidence type="ECO:0008006" key="5">
    <source>
        <dbReference type="Google" id="ProtNLM"/>
    </source>
</evidence>
<evidence type="ECO:0000256" key="1">
    <source>
        <dbReference type="SAM" id="MobiDB-lite"/>
    </source>
</evidence>
<feature type="compositionally biased region" description="Basic and acidic residues" evidence="1">
    <location>
        <begin position="370"/>
        <end position="402"/>
    </location>
</feature>
<dbReference type="OrthoDB" id="431202at2759"/>
<dbReference type="AlphaFoldDB" id="A0A0D0A7B9"/>
<proteinExistence type="predicted"/>
<name>A0A0D0A7B9_9AGAM</name>
<dbReference type="PANTHER" id="PTHR31735">
    <property type="entry name" value="VACUOLAR MEMBRANE PROTEIN YPL162C"/>
    <property type="match status" value="1"/>
</dbReference>
<feature type="compositionally biased region" description="Polar residues" evidence="1">
    <location>
        <begin position="306"/>
        <end position="324"/>
    </location>
</feature>
<dbReference type="Pfam" id="PF12400">
    <property type="entry name" value="STIMATE"/>
    <property type="match status" value="1"/>
</dbReference>
<reference evidence="3 4" key="1">
    <citation type="submission" date="2014-04" db="EMBL/GenBank/DDBJ databases">
        <authorList>
            <consortium name="DOE Joint Genome Institute"/>
            <person name="Kuo A."/>
            <person name="Ruytinx J."/>
            <person name="Rineau F."/>
            <person name="Colpaert J."/>
            <person name="Kohler A."/>
            <person name="Nagy L.G."/>
            <person name="Floudas D."/>
            <person name="Copeland A."/>
            <person name="Barry K.W."/>
            <person name="Cichocki N."/>
            <person name="Veneault-Fourrey C."/>
            <person name="LaButti K."/>
            <person name="Lindquist E.A."/>
            <person name="Lipzen A."/>
            <person name="Lundell T."/>
            <person name="Morin E."/>
            <person name="Murat C."/>
            <person name="Sun H."/>
            <person name="Tunlid A."/>
            <person name="Henrissat B."/>
            <person name="Grigoriev I.V."/>
            <person name="Hibbett D.S."/>
            <person name="Martin F."/>
            <person name="Nordberg H.P."/>
            <person name="Cantor M.N."/>
            <person name="Hua S.X."/>
        </authorList>
    </citation>
    <scope>NUCLEOTIDE SEQUENCE [LARGE SCALE GENOMIC DNA]</scope>
    <source>
        <strain evidence="3 4">UH-Slu-Lm8-n1</strain>
    </source>
</reference>
<evidence type="ECO:0000256" key="2">
    <source>
        <dbReference type="SAM" id="Phobius"/>
    </source>
</evidence>
<feature type="transmembrane region" description="Helical" evidence="2">
    <location>
        <begin position="164"/>
        <end position="186"/>
    </location>
</feature>
<sequence length="419" mass="46470">MFFVTPPTDDDSLLDRRSCQLLGPTALIVQALMGVLVILSLVYKRHREPQKRPWRIWLFDVSKQIVGQMFVHGVNVLISDLGSHHNAGNACTYYFLNVLVDTTLGECQWTSLLPSMLILVIGVALIYIVHHGLTYLLAKRLRFKGYESGQYGSPPSIAYWARQAAVYVFALMAMKMLVVGLFTVWPGISKVGDWLLSWTAIGNGDAFQIIFVMGLFPIIMNILQFWLIDSIVKASSSSAELLANSPRMSDVHDREPLFGAPEVDEDDARSSSSCDIENPRLTYIRMPIGDDAETIVASEESKGKYSGSTSPLSIPQSTTPSSLVSHDYPPSVGSLSSHSSRSRHKYKRSPPPSLKFQTSHIPAINSPDPPRSHLPDVDRRVSEGGDCAGRVDDEERADTRTEQTKGIVEKIWRHTLGSL</sequence>
<keyword evidence="2" id="KW-0812">Transmembrane</keyword>
<dbReference type="HOGENOM" id="CLU_046739_1_0_1"/>
<keyword evidence="2" id="KW-0472">Membrane</keyword>
<dbReference type="InterPro" id="IPR022127">
    <property type="entry name" value="STIMATE/YPL162C"/>
</dbReference>
<reference evidence="4" key="2">
    <citation type="submission" date="2015-01" db="EMBL/GenBank/DDBJ databases">
        <title>Evolutionary Origins and Diversification of the Mycorrhizal Mutualists.</title>
        <authorList>
            <consortium name="DOE Joint Genome Institute"/>
            <consortium name="Mycorrhizal Genomics Consortium"/>
            <person name="Kohler A."/>
            <person name="Kuo A."/>
            <person name="Nagy L.G."/>
            <person name="Floudas D."/>
            <person name="Copeland A."/>
            <person name="Barry K.W."/>
            <person name="Cichocki N."/>
            <person name="Veneault-Fourrey C."/>
            <person name="LaButti K."/>
            <person name="Lindquist E.A."/>
            <person name="Lipzen A."/>
            <person name="Lundell T."/>
            <person name="Morin E."/>
            <person name="Murat C."/>
            <person name="Riley R."/>
            <person name="Ohm R."/>
            <person name="Sun H."/>
            <person name="Tunlid A."/>
            <person name="Henrissat B."/>
            <person name="Grigoriev I.V."/>
            <person name="Hibbett D.S."/>
            <person name="Martin F."/>
        </authorList>
    </citation>
    <scope>NUCLEOTIDE SEQUENCE [LARGE SCALE GENOMIC DNA]</scope>
    <source>
        <strain evidence="4">UH-Slu-Lm8-n1</strain>
    </source>
</reference>
<feature type="transmembrane region" description="Helical" evidence="2">
    <location>
        <begin position="116"/>
        <end position="138"/>
    </location>
</feature>
<evidence type="ECO:0000313" key="3">
    <source>
        <dbReference type="EMBL" id="KIK45985.1"/>
    </source>
</evidence>
<feature type="transmembrane region" description="Helical" evidence="2">
    <location>
        <begin position="206"/>
        <end position="228"/>
    </location>
</feature>
<evidence type="ECO:0000313" key="4">
    <source>
        <dbReference type="Proteomes" id="UP000054485"/>
    </source>
</evidence>
<keyword evidence="4" id="KW-1185">Reference proteome</keyword>
<organism evidence="3 4">
    <name type="scientific">Suillus luteus UH-Slu-Lm8-n1</name>
    <dbReference type="NCBI Taxonomy" id="930992"/>
    <lineage>
        <taxon>Eukaryota</taxon>
        <taxon>Fungi</taxon>
        <taxon>Dikarya</taxon>
        <taxon>Basidiomycota</taxon>
        <taxon>Agaricomycotina</taxon>
        <taxon>Agaricomycetes</taxon>
        <taxon>Agaricomycetidae</taxon>
        <taxon>Boletales</taxon>
        <taxon>Suillineae</taxon>
        <taxon>Suillaceae</taxon>
        <taxon>Suillus</taxon>
    </lineage>
</organism>
<dbReference type="STRING" id="930992.A0A0D0A7B9"/>
<feature type="region of interest" description="Disordered" evidence="1">
    <location>
        <begin position="250"/>
        <end position="275"/>
    </location>
</feature>
<dbReference type="GO" id="GO:0016020">
    <property type="term" value="C:membrane"/>
    <property type="evidence" value="ECO:0007669"/>
    <property type="project" value="TreeGrafter"/>
</dbReference>
<gene>
    <name evidence="3" type="ORF">CY34DRAFT_473653</name>
</gene>
<dbReference type="Proteomes" id="UP000054485">
    <property type="component" value="Unassembled WGS sequence"/>
</dbReference>
<accession>A0A0D0A7B9</accession>
<protein>
    <recommendedName>
        <fullName evidence="5">Vacuolar membrane protein</fullName>
    </recommendedName>
</protein>
<dbReference type="InParanoid" id="A0A0D0A7B9"/>